<dbReference type="InterPro" id="IPR039707">
    <property type="entry name" value="MPEG1"/>
</dbReference>
<evidence type="ECO:0000313" key="3">
    <source>
        <dbReference type="Proteomes" id="UP001328107"/>
    </source>
</evidence>
<evidence type="ECO:0000313" key="2">
    <source>
        <dbReference type="EMBL" id="GMR49247.1"/>
    </source>
</evidence>
<comment type="caution">
    <text evidence="2">The sequence shown here is derived from an EMBL/GenBank/DDBJ whole genome shotgun (WGS) entry which is preliminary data.</text>
</comment>
<dbReference type="Proteomes" id="UP001328107">
    <property type="component" value="Unassembled WGS sequence"/>
</dbReference>
<reference evidence="3" key="1">
    <citation type="submission" date="2022-10" db="EMBL/GenBank/DDBJ databases">
        <title>Genome assembly of Pristionchus species.</title>
        <authorList>
            <person name="Yoshida K."/>
            <person name="Sommer R.J."/>
        </authorList>
    </citation>
    <scope>NUCLEOTIDE SEQUENCE [LARGE SCALE GENOMIC DNA]</scope>
    <source>
        <strain evidence="3">RS5460</strain>
    </source>
</reference>
<dbReference type="PANTHER" id="PTHR31463:SF1">
    <property type="entry name" value="MACROPHAGE-EXPRESSED GENE 1 PROTEIN"/>
    <property type="match status" value="1"/>
</dbReference>
<keyword evidence="1" id="KW-0472">Membrane</keyword>
<name>A0AAN5CRI9_9BILA</name>
<gene>
    <name evidence="2" type="ORF">PMAYCL1PPCAC_19442</name>
</gene>
<keyword evidence="1" id="KW-0812">Transmembrane</keyword>
<dbReference type="PANTHER" id="PTHR31463">
    <property type="entry name" value="MACROPHAGE-EXPRESSED GENE 1 PROTEIN"/>
    <property type="match status" value="1"/>
</dbReference>
<proteinExistence type="predicted"/>
<dbReference type="GO" id="GO:0016020">
    <property type="term" value="C:membrane"/>
    <property type="evidence" value="ECO:0007669"/>
    <property type="project" value="UniProtKB-SubCell"/>
</dbReference>
<keyword evidence="1" id="KW-1133">Transmembrane helix</keyword>
<dbReference type="AlphaFoldDB" id="A0AAN5CRI9"/>
<keyword evidence="3" id="KW-1185">Reference proteome</keyword>
<dbReference type="GO" id="GO:0045087">
    <property type="term" value="P:innate immune response"/>
    <property type="evidence" value="ECO:0007669"/>
    <property type="project" value="UniProtKB-KW"/>
</dbReference>
<dbReference type="EMBL" id="BTRK01000004">
    <property type="protein sequence ID" value="GMR49247.1"/>
    <property type="molecule type" value="Genomic_DNA"/>
</dbReference>
<protein>
    <submittedName>
        <fullName evidence="2">Uncharacterized protein</fullName>
    </submittedName>
</protein>
<organism evidence="2 3">
    <name type="scientific">Pristionchus mayeri</name>
    <dbReference type="NCBI Taxonomy" id="1317129"/>
    <lineage>
        <taxon>Eukaryota</taxon>
        <taxon>Metazoa</taxon>
        <taxon>Ecdysozoa</taxon>
        <taxon>Nematoda</taxon>
        <taxon>Chromadorea</taxon>
        <taxon>Rhabditida</taxon>
        <taxon>Rhabditina</taxon>
        <taxon>Diplogasteromorpha</taxon>
        <taxon>Diplogasteroidea</taxon>
        <taxon>Neodiplogasteridae</taxon>
        <taxon>Pristionchus</taxon>
    </lineage>
</organism>
<evidence type="ECO:0000256" key="1">
    <source>
        <dbReference type="SAM" id="Phobius"/>
    </source>
</evidence>
<sequence length="99" mass="10683">MNEKGGEEYVWKAEGKKIAKFAAKTGKPPAFFSTGAIIGIVAGALLLIAIPIVIIGIVLYRRKQKALATERLKSKGLEQKMDSIIDNVSVADDVKTIII</sequence>
<feature type="transmembrane region" description="Helical" evidence="1">
    <location>
        <begin position="36"/>
        <end position="60"/>
    </location>
</feature>
<accession>A0AAN5CRI9</accession>